<dbReference type="Proteomes" id="UP000186997">
    <property type="component" value="Unassembled WGS sequence"/>
</dbReference>
<dbReference type="AlphaFoldDB" id="A0A1R3XFU1"/>
<dbReference type="EMBL" id="FTPR01000003">
    <property type="protein sequence ID" value="SIT90146.1"/>
    <property type="molecule type" value="Genomic_DNA"/>
</dbReference>
<reference evidence="2" key="1">
    <citation type="submission" date="2017-01" db="EMBL/GenBank/DDBJ databases">
        <authorList>
            <person name="Varghese N."/>
            <person name="Submissions S."/>
        </authorList>
    </citation>
    <scope>NUCLEOTIDE SEQUENCE [LARGE SCALE GENOMIC DNA]</scope>
    <source>
        <strain evidence="2">DSM 29591</strain>
    </source>
</reference>
<keyword evidence="2" id="KW-1185">Reference proteome</keyword>
<evidence type="ECO:0000313" key="2">
    <source>
        <dbReference type="Proteomes" id="UP000186997"/>
    </source>
</evidence>
<gene>
    <name evidence="1" type="ORF">SAMN05421665_3003</name>
</gene>
<evidence type="ECO:0000313" key="1">
    <source>
        <dbReference type="EMBL" id="SIT90146.1"/>
    </source>
</evidence>
<name>A0A1R3XFU1_9RHOB</name>
<dbReference type="RefSeq" id="WP_165689338.1">
    <property type="nucleotide sequence ID" value="NZ_FTPR01000003.1"/>
</dbReference>
<protein>
    <submittedName>
        <fullName evidence="1">Uncharacterized protein</fullName>
    </submittedName>
</protein>
<accession>A0A1R3XFU1</accession>
<proteinExistence type="predicted"/>
<organism evidence="1 2">
    <name type="scientific">Yoonia rosea</name>
    <dbReference type="NCBI Taxonomy" id="287098"/>
    <lineage>
        <taxon>Bacteria</taxon>
        <taxon>Pseudomonadati</taxon>
        <taxon>Pseudomonadota</taxon>
        <taxon>Alphaproteobacteria</taxon>
        <taxon>Rhodobacterales</taxon>
        <taxon>Paracoccaceae</taxon>
        <taxon>Yoonia</taxon>
    </lineage>
</organism>
<dbReference type="STRING" id="287098.SAMN05421665_3003"/>
<sequence length="56" mass="6386">MKSISKSMDPDEAAQAFFGQDDKAFSEMLKKLTANDPRLTAVFNRTRERFLNSQDS</sequence>